<feature type="region of interest" description="Disordered" evidence="3">
    <location>
        <begin position="340"/>
        <end position="405"/>
    </location>
</feature>
<protein>
    <recommendedName>
        <fullName evidence="2">Terpene synthase</fullName>
        <ecNumber evidence="2">4.2.3.-</ecNumber>
    </recommendedName>
</protein>
<dbReference type="OrthoDB" id="3676909at2"/>
<evidence type="ECO:0000256" key="2">
    <source>
        <dbReference type="RuleBase" id="RU366034"/>
    </source>
</evidence>
<comment type="cofactor">
    <cofactor evidence="2">
        <name>Mg(2+)</name>
        <dbReference type="ChEBI" id="CHEBI:18420"/>
    </cofactor>
</comment>
<evidence type="ECO:0000256" key="3">
    <source>
        <dbReference type="SAM" id="MobiDB-lite"/>
    </source>
</evidence>
<evidence type="ECO:0000313" key="5">
    <source>
        <dbReference type="Proteomes" id="UP000314251"/>
    </source>
</evidence>
<dbReference type="RefSeq" id="WP_139666342.1">
    <property type="nucleotide sequence ID" value="NZ_VDLY02000003.1"/>
</dbReference>
<organism evidence="4 5">
    <name type="scientific">Streptomyces mimosae</name>
    <dbReference type="NCBI Taxonomy" id="2586635"/>
    <lineage>
        <taxon>Bacteria</taxon>
        <taxon>Bacillati</taxon>
        <taxon>Actinomycetota</taxon>
        <taxon>Actinomycetes</taxon>
        <taxon>Kitasatosporales</taxon>
        <taxon>Streptomycetaceae</taxon>
        <taxon>Streptomyces</taxon>
    </lineage>
</organism>
<reference evidence="4" key="1">
    <citation type="submission" date="2019-10" db="EMBL/GenBank/DDBJ databases">
        <title>Nonomuraea sp. nov., isolated from Phyllanthus amarus.</title>
        <authorList>
            <person name="Klykleung N."/>
            <person name="Tanasupawat S."/>
        </authorList>
    </citation>
    <scope>NUCLEOTIDE SEQUENCE [LARGE SCALE GENOMIC DNA]</scope>
    <source>
        <strain evidence="4">3MP-10</strain>
    </source>
</reference>
<dbReference type="Pfam" id="PF19086">
    <property type="entry name" value="Terpene_syn_C_2"/>
    <property type="match status" value="1"/>
</dbReference>
<dbReference type="SFLD" id="SFLDS00005">
    <property type="entry name" value="Isoprenoid_Synthase_Type_I"/>
    <property type="match status" value="1"/>
</dbReference>
<evidence type="ECO:0000313" key="4">
    <source>
        <dbReference type="EMBL" id="KAB8168554.1"/>
    </source>
</evidence>
<dbReference type="SFLD" id="SFLDG01020">
    <property type="entry name" value="Terpene_Cyclase_Like_2"/>
    <property type="match status" value="1"/>
</dbReference>
<feature type="compositionally biased region" description="Low complexity" evidence="3">
    <location>
        <begin position="356"/>
        <end position="405"/>
    </location>
</feature>
<dbReference type="GO" id="GO:0010333">
    <property type="term" value="F:terpene synthase activity"/>
    <property type="evidence" value="ECO:0007669"/>
    <property type="project" value="InterPro"/>
</dbReference>
<keyword evidence="2" id="KW-0460">Magnesium</keyword>
<dbReference type="GO" id="GO:0046872">
    <property type="term" value="F:metal ion binding"/>
    <property type="evidence" value="ECO:0007669"/>
    <property type="project" value="UniProtKB-KW"/>
</dbReference>
<dbReference type="InterPro" id="IPR034686">
    <property type="entry name" value="Terpene_cyclase-like_2"/>
</dbReference>
<name>A0A5N6AIQ2_9ACTN</name>
<dbReference type="EMBL" id="VDLY02000003">
    <property type="protein sequence ID" value="KAB8168554.1"/>
    <property type="molecule type" value="Genomic_DNA"/>
</dbReference>
<dbReference type="EC" id="4.2.3.-" evidence="2"/>
<dbReference type="AlphaFoldDB" id="A0A5N6AIQ2"/>
<sequence length="405" mass="43709">MPQDVRFFLPFETRTNPSADGARAHHLAWVRAHGLVADGAPLRAYADWRLTDLAAHAYPDAAPQDLELATDAVCLGFPLDDQFDGELGRRPERVARLTTALAAVAYRPPGAPPTLDLPLTRAYADMWRRAADGMSPAWRERAARHLTRFFRSYVREARNRLAGAPLDEHAYLAVRRQAVGTAPCFDLIERAGRFEVPVRAYWSTEVQILTRCAGDVIFLCNDVHSLEREEASGDPHNLVLIRRRAQGCSREAAVRQVVDLVRGRVELFQRAASRLPDLAARLALDAAGREAVERYVDGLRCWMAGNQRWGVASARYAGGAAGRGVVGDLAGHLSHDLSHDLAAGPAGGRTSGHTTGQAADRAAPGRPPAQLSGPGGRPSAPRRPAAGPGDATSAATPPRARAVRP</sequence>
<dbReference type="SUPFAM" id="SSF48576">
    <property type="entry name" value="Terpenoid synthases"/>
    <property type="match status" value="1"/>
</dbReference>
<dbReference type="PANTHER" id="PTHR35201">
    <property type="entry name" value="TERPENE SYNTHASE"/>
    <property type="match status" value="1"/>
</dbReference>
<accession>A0A5N6AIQ2</accession>
<keyword evidence="1 2" id="KW-0456">Lyase</keyword>
<comment type="caution">
    <text evidence="4">The sequence shown here is derived from an EMBL/GenBank/DDBJ whole genome shotgun (WGS) entry which is preliminary data.</text>
</comment>
<dbReference type="PANTHER" id="PTHR35201:SF4">
    <property type="entry name" value="BETA-PINACENE SYNTHASE-RELATED"/>
    <property type="match status" value="1"/>
</dbReference>
<dbReference type="Gene3D" id="1.10.600.10">
    <property type="entry name" value="Farnesyl Diphosphate Synthase"/>
    <property type="match status" value="1"/>
</dbReference>
<keyword evidence="2" id="KW-0479">Metal-binding</keyword>
<dbReference type="InterPro" id="IPR008949">
    <property type="entry name" value="Isoprenoid_synthase_dom_sf"/>
</dbReference>
<dbReference type="Proteomes" id="UP000314251">
    <property type="component" value="Unassembled WGS sequence"/>
</dbReference>
<comment type="similarity">
    <text evidence="2">Belongs to the terpene synthase family.</text>
</comment>
<gene>
    <name evidence="4" type="ORF">FH607_004715</name>
</gene>
<keyword evidence="5" id="KW-1185">Reference proteome</keyword>
<evidence type="ECO:0000256" key="1">
    <source>
        <dbReference type="ARBA" id="ARBA00023239"/>
    </source>
</evidence>
<proteinExistence type="inferred from homology"/>